<proteinExistence type="inferred from homology"/>
<comment type="subcellular location">
    <subcellularLocation>
        <location evidence="1 4">Periplasm</location>
    </subcellularLocation>
</comment>
<dbReference type="PANTHER" id="PTHR36307">
    <property type="entry name" value="FLAGELLA BASAL BODY P-RING FORMATION PROTEIN FLGA"/>
    <property type="match status" value="1"/>
</dbReference>
<dbReference type="AlphaFoldDB" id="A0A369TJF7"/>
<dbReference type="Gene3D" id="3.90.1210.10">
    <property type="entry name" value="Antifreeze-like/N-acetylneuraminic acid synthase C-terminal domain"/>
    <property type="match status" value="1"/>
</dbReference>
<dbReference type="PANTHER" id="PTHR36307:SF1">
    <property type="entry name" value="FLAGELLA BASAL BODY P-RING FORMATION PROTEIN FLGA"/>
    <property type="match status" value="1"/>
</dbReference>
<comment type="similarity">
    <text evidence="4">Belongs to the FlgA family.</text>
</comment>
<keyword evidence="6" id="KW-0966">Cell projection</keyword>
<dbReference type="Pfam" id="PF13144">
    <property type="entry name" value="ChapFlgA"/>
    <property type="match status" value="1"/>
</dbReference>
<organism evidence="6 7">
    <name type="scientific">Thalassococcus profundi</name>
    <dbReference type="NCBI Taxonomy" id="2282382"/>
    <lineage>
        <taxon>Bacteria</taxon>
        <taxon>Pseudomonadati</taxon>
        <taxon>Pseudomonadota</taxon>
        <taxon>Alphaproteobacteria</taxon>
        <taxon>Rhodobacterales</taxon>
        <taxon>Roseobacteraceae</taxon>
        <taxon>Thalassococcus</taxon>
    </lineage>
</organism>
<keyword evidence="3 4" id="KW-0574">Periplasm</keyword>
<reference evidence="6 7" key="1">
    <citation type="submission" date="2018-07" db="EMBL/GenBank/DDBJ databases">
        <title>Thalassococcus profundi sp. nov., a marine bacterium isolated from deep seawater of Okinawa Trough.</title>
        <authorList>
            <person name="Yu M."/>
        </authorList>
    </citation>
    <scope>NUCLEOTIDE SEQUENCE [LARGE SCALE GENOMIC DNA]</scope>
    <source>
        <strain evidence="6 7">WRAS1</strain>
    </source>
</reference>
<dbReference type="NCBIfam" id="TIGR03170">
    <property type="entry name" value="flgA_cterm"/>
    <property type="match status" value="1"/>
</dbReference>
<evidence type="ECO:0000313" key="6">
    <source>
        <dbReference type="EMBL" id="RDD65433.1"/>
    </source>
</evidence>
<keyword evidence="7" id="KW-1185">Reference proteome</keyword>
<accession>A0A369TJF7</accession>
<keyword evidence="6" id="KW-0969">Cilium</keyword>
<protein>
    <recommendedName>
        <fullName evidence="4">Flagella basal body P-ring formation protein FlgA</fullName>
    </recommendedName>
</protein>
<dbReference type="InterPro" id="IPR039246">
    <property type="entry name" value="Flagellar_FlgA"/>
</dbReference>
<dbReference type="Proteomes" id="UP000253977">
    <property type="component" value="Unassembled WGS sequence"/>
</dbReference>
<dbReference type="GO" id="GO:0044780">
    <property type="term" value="P:bacterial-type flagellum assembly"/>
    <property type="evidence" value="ECO:0007669"/>
    <property type="project" value="InterPro"/>
</dbReference>
<keyword evidence="4" id="KW-1005">Bacterial flagellum biogenesis</keyword>
<feature type="signal peptide" evidence="4">
    <location>
        <begin position="1"/>
        <end position="20"/>
    </location>
</feature>
<evidence type="ECO:0000256" key="4">
    <source>
        <dbReference type="RuleBase" id="RU362063"/>
    </source>
</evidence>
<evidence type="ECO:0000313" key="7">
    <source>
        <dbReference type="Proteomes" id="UP000253977"/>
    </source>
</evidence>
<evidence type="ECO:0000256" key="1">
    <source>
        <dbReference type="ARBA" id="ARBA00004418"/>
    </source>
</evidence>
<comment type="caution">
    <text evidence="6">The sequence shown here is derived from an EMBL/GenBank/DDBJ whole genome shotgun (WGS) entry which is preliminary data.</text>
</comment>
<dbReference type="InterPro" id="IPR017585">
    <property type="entry name" value="SAF_FlgA"/>
</dbReference>
<sequence length="219" mass="23603">MRRLGVTLAALLAWASPALCDRLDVLIEERARTDYGDALPDTGVFDITVKDSLSGDVVTLAEFWMDPQTGRFLANAVLSTGDVQRIGGLALVTVPVPVPARRLLPEEIVTETDLAVAYLPMGRVGNYVVTDPQQVVGKQVRRMLSSGRPIQSQSIIEPLVIDRGDRVDIFFNDGLLALTSPGRALSDAHMGQEVRIVNLVSNKTVTAVATGNGTVEVLR</sequence>
<dbReference type="OrthoDB" id="7727421at2"/>
<keyword evidence="6" id="KW-0282">Flagellum</keyword>
<comment type="function">
    <text evidence="4">Involved in the assembly process of the P-ring formation. It may associate with FlgF on the rod constituting a structure essential for the P-ring assembly or may act as a modulator protein for the P-ring assembly.</text>
</comment>
<feature type="domain" description="SAF" evidence="5">
    <location>
        <begin position="94"/>
        <end position="156"/>
    </location>
</feature>
<dbReference type="GO" id="GO:0042597">
    <property type="term" value="C:periplasmic space"/>
    <property type="evidence" value="ECO:0007669"/>
    <property type="project" value="UniProtKB-SubCell"/>
</dbReference>
<dbReference type="EMBL" id="QPMK01000012">
    <property type="protein sequence ID" value="RDD65433.1"/>
    <property type="molecule type" value="Genomic_DNA"/>
</dbReference>
<keyword evidence="2 4" id="KW-0732">Signal</keyword>
<evidence type="ECO:0000256" key="3">
    <source>
        <dbReference type="ARBA" id="ARBA00022764"/>
    </source>
</evidence>
<gene>
    <name evidence="6" type="primary">flgA</name>
    <name evidence="6" type="ORF">DU478_14785</name>
</gene>
<evidence type="ECO:0000259" key="5">
    <source>
        <dbReference type="SMART" id="SM00858"/>
    </source>
</evidence>
<evidence type="ECO:0000256" key="2">
    <source>
        <dbReference type="ARBA" id="ARBA00022729"/>
    </source>
</evidence>
<dbReference type="CDD" id="cd11614">
    <property type="entry name" value="SAF_CpaB_FlgA_like"/>
    <property type="match status" value="1"/>
</dbReference>
<name>A0A369TJF7_9RHOB</name>
<dbReference type="InterPro" id="IPR013974">
    <property type="entry name" value="SAF"/>
</dbReference>
<feature type="chain" id="PRO_5016480951" description="Flagella basal body P-ring formation protein FlgA" evidence="4">
    <location>
        <begin position="21"/>
        <end position="219"/>
    </location>
</feature>
<dbReference type="SMART" id="SM00858">
    <property type="entry name" value="SAF"/>
    <property type="match status" value="1"/>
</dbReference>
<dbReference type="Gene3D" id="2.30.30.760">
    <property type="match status" value="1"/>
</dbReference>